<evidence type="ECO:0000256" key="3">
    <source>
        <dbReference type="ARBA" id="ARBA00023159"/>
    </source>
</evidence>
<keyword evidence="4" id="KW-0804">Transcription</keyword>
<organism evidence="6 7">
    <name type="scientific">Hyphococcus aureus</name>
    <dbReference type="NCBI Taxonomy" id="2666033"/>
    <lineage>
        <taxon>Bacteria</taxon>
        <taxon>Pseudomonadati</taxon>
        <taxon>Pseudomonadota</taxon>
        <taxon>Alphaproteobacteria</taxon>
        <taxon>Parvularculales</taxon>
        <taxon>Parvularculaceae</taxon>
        <taxon>Hyphococcus</taxon>
    </lineage>
</organism>
<evidence type="ECO:0000256" key="1">
    <source>
        <dbReference type="ARBA" id="ARBA00023015"/>
    </source>
</evidence>
<reference evidence="6 7" key="1">
    <citation type="submission" date="2024-09" db="EMBL/GenBank/DDBJ databases">
        <authorList>
            <person name="Zhang Z.-H."/>
        </authorList>
    </citation>
    <scope>NUCLEOTIDE SEQUENCE [LARGE SCALE GENOMIC DNA]</scope>
    <source>
        <strain evidence="6 7">HHTR114</strain>
    </source>
</reference>
<dbReference type="InterPro" id="IPR009057">
    <property type="entry name" value="Homeodomain-like_sf"/>
</dbReference>
<protein>
    <submittedName>
        <fullName evidence="6">Helix-turn-helix domain-containing protein</fullName>
    </submittedName>
</protein>
<dbReference type="Pfam" id="PF02311">
    <property type="entry name" value="AraC_binding"/>
    <property type="match status" value="1"/>
</dbReference>
<dbReference type="Pfam" id="PF12833">
    <property type="entry name" value="HTH_18"/>
    <property type="match status" value="1"/>
</dbReference>
<evidence type="ECO:0000313" key="7">
    <source>
        <dbReference type="Proteomes" id="UP001596116"/>
    </source>
</evidence>
<feature type="domain" description="HTH araC/xylS-type" evidence="5">
    <location>
        <begin position="152"/>
        <end position="252"/>
    </location>
</feature>
<keyword evidence="3" id="KW-0010">Activator</keyword>
<dbReference type="SUPFAM" id="SSF51182">
    <property type="entry name" value="RmlC-like cupins"/>
    <property type="match status" value="1"/>
</dbReference>
<evidence type="ECO:0000259" key="5">
    <source>
        <dbReference type="PROSITE" id="PS01124"/>
    </source>
</evidence>
<gene>
    <name evidence="6" type="ORF">ACFMB1_17440</name>
</gene>
<dbReference type="PANTHER" id="PTHR11019">
    <property type="entry name" value="HTH-TYPE TRANSCRIPTIONAL REGULATOR NIMR"/>
    <property type="match status" value="1"/>
</dbReference>
<dbReference type="InterPro" id="IPR011051">
    <property type="entry name" value="RmlC_Cupin_sf"/>
</dbReference>
<dbReference type="Gene3D" id="1.10.10.60">
    <property type="entry name" value="Homeodomain-like"/>
    <property type="match status" value="2"/>
</dbReference>
<keyword evidence="2" id="KW-0238">DNA-binding</keyword>
<comment type="caution">
    <text evidence="6">The sequence shown here is derived from an EMBL/GenBank/DDBJ whole genome shotgun (WGS) entry which is preliminary data.</text>
</comment>
<accession>A0ABW1KZ34</accession>
<dbReference type="Gene3D" id="2.60.120.10">
    <property type="entry name" value="Jelly Rolls"/>
    <property type="match status" value="1"/>
</dbReference>
<dbReference type="InterPro" id="IPR003313">
    <property type="entry name" value="AraC-bd"/>
</dbReference>
<dbReference type="PROSITE" id="PS01124">
    <property type="entry name" value="HTH_ARAC_FAMILY_2"/>
    <property type="match status" value="1"/>
</dbReference>
<evidence type="ECO:0000256" key="4">
    <source>
        <dbReference type="ARBA" id="ARBA00023163"/>
    </source>
</evidence>
<dbReference type="PANTHER" id="PTHR11019:SF159">
    <property type="entry name" value="TRANSCRIPTIONAL REGULATOR-RELATED"/>
    <property type="match status" value="1"/>
</dbReference>
<dbReference type="CDD" id="cd06124">
    <property type="entry name" value="cupin_NimR-like_N"/>
    <property type="match status" value="1"/>
</dbReference>
<dbReference type="EMBL" id="JBHPON010000003">
    <property type="protein sequence ID" value="MFC6037345.1"/>
    <property type="molecule type" value="Genomic_DNA"/>
</dbReference>
<keyword evidence="7" id="KW-1185">Reference proteome</keyword>
<sequence length="257" mass="28667">MKHYQDIDDPARQVIGLADEYATGFTDPFHSHKRAQLLYASSGIMSVEAASASFVVPPQRALWIPRGVVHQVSCRGGVSLRTLYFMESDNTPSGECKILEVSDFLRALILEVVKFDPANSNQERESAIIKLLSNEINDMPAAPYHVPMPTDKRLAAVCRELLKNPTDKRNLDEWAAFAGFGRRTFTRLFRTETGMGLATWRQQARLLEALSLLSSGQSVTTVAYAVGYDSPSAFTAMFHRSFGVPPSQYRFTETHTD</sequence>
<dbReference type="InterPro" id="IPR018060">
    <property type="entry name" value="HTH_AraC"/>
</dbReference>
<proteinExistence type="predicted"/>
<evidence type="ECO:0000256" key="2">
    <source>
        <dbReference type="ARBA" id="ARBA00023125"/>
    </source>
</evidence>
<dbReference type="InterPro" id="IPR020449">
    <property type="entry name" value="Tscrpt_reg_AraC-type_HTH"/>
</dbReference>
<keyword evidence="1" id="KW-0805">Transcription regulation</keyword>
<dbReference type="PRINTS" id="PR00032">
    <property type="entry name" value="HTHARAC"/>
</dbReference>
<name>A0ABW1KZ34_9PROT</name>
<dbReference type="SMART" id="SM00342">
    <property type="entry name" value="HTH_ARAC"/>
    <property type="match status" value="1"/>
</dbReference>
<dbReference type="InterPro" id="IPR014710">
    <property type="entry name" value="RmlC-like_jellyroll"/>
</dbReference>
<dbReference type="SUPFAM" id="SSF46689">
    <property type="entry name" value="Homeodomain-like"/>
    <property type="match status" value="1"/>
</dbReference>
<dbReference type="Proteomes" id="UP001596116">
    <property type="component" value="Unassembled WGS sequence"/>
</dbReference>
<evidence type="ECO:0000313" key="6">
    <source>
        <dbReference type="EMBL" id="MFC6037345.1"/>
    </source>
</evidence>
<dbReference type="RefSeq" id="WP_379881259.1">
    <property type="nucleotide sequence ID" value="NZ_JBHPON010000003.1"/>
</dbReference>